<evidence type="ECO:0000313" key="2">
    <source>
        <dbReference type="EMBL" id="TWH66489.1"/>
    </source>
</evidence>
<evidence type="ECO:0000313" key="3">
    <source>
        <dbReference type="Proteomes" id="UP000319825"/>
    </source>
</evidence>
<gene>
    <name evidence="2" type="ORF">JD77_01443</name>
</gene>
<feature type="compositionally biased region" description="Basic and acidic residues" evidence="1">
    <location>
        <begin position="16"/>
        <end position="26"/>
    </location>
</feature>
<comment type="caution">
    <text evidence="2">The sequence shown here is derived from an EMBL/GenBank/DDBJ whole genome shotgun (WGS) entry which is preliminary data.</text>
</comment>
<dbReference type="EMBL" id="VLKE01000001">
    <property type="protein sequence ID" value="TWH66489.1"/>
    <property type="molecule type" value="Genomic_DNA"/>
</dbReference>
<accession>A0A562I657</accession>
<organism evidence="2 3">
    <name type="scientific">Micromonospora olivasterospora</name>
    <dbReference type="NCBI Taxonomy" id="1880"/>
    <lineage>
        <taxon>Bacteria</taxon>
        <taxon>Bacillati</taxon>
        <taxon>Actinomycetota</taxon>
        <taxon>Actinomycetes</taxon>
        <taxon>Micromonosporales</taxon>
        <taxon>Micromonosporaceae</taxon>
        <taxon>Micromonospora</taxon>
    </lineage>
</organism>
<sequence length="150" mass="15449">MIAVAAALTAASCTDAGERPDGDSTEGRTTAVAAPPCPADHRYGTGLAEVAGTPGVFWALLFIDGAELRAGRLTKIAFRITGHGDLTLAAEGPDGARVEPADVTGHTGGSTWQRPGDEWGSQWTFPTAGCWTVRAERTDGTRAALSLRAG</sequence>
<feature type="region of interest" description="Disordered" evidence="1">
    <location>
        <begin position="14"/>
        <end position="33"/>
    </location>
</feature>
<keyword evidence="3" id="KW-1185">Reference proteome</keyword>
<reference evidence="2 3" key="1">
    <citation type="submission" date="2019-07" db="EMBL/GenBank/DDBJ databases">
        <title>R&amp;d 2014.</title>
        <authorList>
            <person name="Klenk H.-P."/>
        </authorList>
    </citation>
    <scope>NUCLEOTIDE SEQUENCE [LARGE SCALE GENOMIC DNA]</scope>
    <source>
        <strain evidence="2 3">DSM 43868</strain>
    </source>
</reference>
<protein>
    <submittedName>
        <fullName evidence="2">Uncharacterized protein</fullName>
    </submittedName>
</protein>
<dbReference type="Proteomes" id="UP000319825">
    <property type="component" value="Unassembled WGS sequence"/>
</dbReference>
<name>A0A562I657_MICOL</name>
<dbReference type="AlphaFoldDB" id="A0A562I657"/>
<proteinExistence type="predicted"/>
<evidence type="ECO:0000256" key="1">
    <source>
        <dbReference type="SAM" id="MobiDB-lite"/>
    </source>
</evidence>